<accession>A0ABZ0GQF6</accession>
<dbReference type="NCBIfam" id="TIGR03502">
    <property type="entry name" value="lipase_Pla1_cef"/>
    <property type="match status" value="1"/>
</dbReference>
<dbReference type="Gene3D" id="3.40.50.1820">
    <property type="entry name" value="alpha/beta hydrolase"/>
    <property type="match status" value="1"/>
</dbReference>
<dbReference type="SUPFAM" id="SSF53474">
    <property type="entry name" value="alpha/beta-Hydrolases"/>
    <property type="match status" value="1"/>
</dbReference>
<dbReference type="Proteomes" id="UP001301442">
    <property type="component" value="Chromosome"/>
</dbReference>
<feature type="domain" description="Bacterial virulence factor lipase N-terminal" evidence="1">
    <location>
        <begin position="63"/>
        <end position="278"/>
    </location>
</feature>
<evidence type="ECO:0000313" key="3">
    <source>
        <dbReference type="EMBL" id="WOH37838.1"/>
    </source>
</evidence>
<dbReference type="InterPro" id="IPR000073">
    <property type="entry name" value="AB_hydrolase_1"/>
</dbReference>
<proteinExistence type="predicted"/>
<feature type="domain" description="AB hydrolase-1" evidence="2">
    <location>
        <begin position="472"/>
        <end position="674"/>
    </location>
</feature>
<name>A0ABZ0GQF6_9GAMM</name>
<sequence>MKKLLIGLAIASALGVSGCDDETIADIEKENNVVSATGTDTSFSKVSRVRFDPAAGDVAPPNDLLFIGTEDGTLNIPLNGGDPTDFSNPFVAANALDGWSTNQPFVLNFDFADGVSLDPASLFDIGAIAIYEVVLGANIDDADCASVPALVGCKPVKELVLTDDYFVQAMGSSLAVIPLKPLKPKTSYIVALTNKLKDTNGDAINGSPTYNLIKQDVNESPISNPDLLGLQQLTNSYEDIAEGFGLNKDEIIYTMTMTTQSVGDVLSVTKQLLAASVTPNALFAPPSVIVADTNLTAADALNAMLTELGADPLSAEQFGLYSSANLYSGSVTIPNYFTEPSMENPMAPINVPWKALCDSGVTLAGLKDALGENAAQLIPAEPQSVDDGVCMALSKGALRETSSWNLSAAGISTPIDTERNLTKYNSIPKVTGTQTVDVQMTVPDIDTVNYIRTTMMGLEALSMPENGWPVAILAHGFTRNKEFMLPVTGALSLNGIATVAIDHPLHGSRGYDLDMDGTMDIEAGANPFAYMNIGNLLQMRDNLKQSVTDTLALRLGLNFSNAPIDSTQVHYLGHSLGAMSGVNFLALTNSSLDPMIDPLFAIQDASLVSPTGGAANMVLDSPSFGPLAKFNLAYSQSADFKGAVDATFGEAGPTPDQMEAFWNDFVASEHPALGELNGAFEQFVFAAQTITDSADMMNYAQKLVDTGTPLHTIEIIGDGMDNLPDQGVINSVASAPLAGSTPLIDQLLGLSTVSETTMAEEGTISGAVKFLNGHHNSLVWPGTRPESMDAVLSARATQEMQMQIATYFASGAKAIVITDEAVVK</sequence>
<evidence type="ECO:0000259" key="2">
    <source>
        <dbReference type="Pfam" id="PF12697"/>
    </source>
</evidence>
<evidence type="ECO:0000313" key="4">
    <source>
        <dbReference type="Proteomes" id="UP001301442"/>
    </source>
</evidence>
<protein>
    <submittedName>
        <fullName evidence="3">Lipase</fullName>
    </submittedName>
</protein>
<dbReference type="InterPro" id="IPR025920">
    <property type="entry name" value="Lipase_bact_N"/>
</dbReference>
<keyword evidence="4" id="KW-1185">Reference proteome</keyword>
<dbReference type="PROSITE" id="PS51257">
    <property type="entry name" value="PROKAR_LIPOPROTEIN"/>
    <property type="match status" value="1"/>
</dbReference>
<dbReference type="EMBL" id="CP136600">
    <property type="protein sequence ID" value="WOH37838.1"/>
    <property type="molecule type" value="Genomic_DNA"/>
</dbReference>
<dbReference type="Pfam" id="PF12262">
    <property type="entry name" value="Lipase_bact_N"/>
    <property type="match status" value="1"/>
</dbReference>
<evidence type="ECO:0000259" key="1">
    <source>
        <dbReference type="Pfam" id="PF12262"/>
    </source>
</evidence>
<organism evidence="3 4">
    <name type="scientific">Thalassotalea fonticola</name>
    <dbReference type="NCBI Taxonomy" id="3065649"/>
    <lineage>
        <taxon>Bacteria</taxon>
        <taxon>Pseudomonadati</taxon>
        <taxon>Pseudomonadota</taxon>
        <taxon>Gammaproteobacteria</taxon>
        <taxon>Alteromonadales</taxon>
        <taxon>Colwelliaceae</taxon>
        <taxon>Thalassotalea</taxon>
    </lineage>
</organism>
<reference evidence="3 4" key="1">
    <citation type="submission" date="2023-09" db="EMBL/GenBank/DDBJ databases">
        <authorList>
            <person name="Qi X."/>
        </authorList>
    </citation>
    <scope>NUCLEOTIDE SEQUENCE [LARGE SCALE GENOMIC DNA]</scope>
    <source>
        <strain evidence="3 4">S1-1</strain>
    </source>
</reference>
<gene>
    <name evidence="3" type="ORF">RI844_00955</name>
</gene>
<dbReference type="InterPro" id="IPR020009">
    <property type="entry name" value="VolA/Pla-1/cef"/>
</dbReference>
<dbReference type="RefSeq" id="WP_348396616.1">
    <property type="nucleotide sequence ID" value="NZ_CP136600.1"/>
</dbReference>
<dbReference type="InterPro" id="IPR029058">
    <property type="entry name" value="AB_hydrolase_fold"/>
</dbReference>
<dbReference type="Pfam" id="PF12697">
    <property type="entry name" value="Abhydrolase_6"/>
    <property type="match status" value="1"/>
</dbReference>